<dbReference type="SUPFAM" id="SSF53720">
    <property type="entry name" value="ALDH-like"/>
    <property type="match status" value="1"/>
</dbReference>
<dbReference type="GO" id="GO:0006081">
    <property type="term" value="P:aldehyde metabolic process"/>
    <property type="evidence" value="ECO:0007669"/>
    <property type="project" value="InterPro"/>
</dbReference>
<feature type="active site" evidence="4">
    <location>
        <position position="235"/>
    </location>
</feature>
<dbReference type="EMBL" id="KV427649">
    <property type="protein sequence ID" value="KZT02806.1"/>
    <property type="molecule type" value="Genomic_DNA"/>
</dbReference>
<dbReference type="Pfam" id="PF00171">
    <property type="entry name" value="Aldedh"/>
    <property type="match status" value="2"/>
</dbReference>
<evidence type="ECO:0000259" key="5">
    <source>
        <dbReference type="Pfam" id="PF00171"/>
    </source>
</evidence>
<comment type="similarity">
    <text evidence="1 3">Belongs to the aldehyde dehydrogenase family.</text>
</comment>
<dbReference type="OrthoDB" id="440325at2759"/>
<feature type="domain" description="Aldehyde dehydrogenase" evidence="5">
    <location>
        <begin position="278"/>
        <end position="381"/>
    </location>
</feature>
<evidence type="ECO:0000256" key="3">
    <source>
        <dbReference type="PIRNR" id="PIRNR036492"/>
    </source>
</evidence>
<dbReference type="GeneID" id="63827933"/>
<sequence>MQIHERLRSGFCSEKTKLITFRKVQLLWFGHLVQDNIKLFKDAFAADLGRCGEEAKFLELNGTPIKIKIALDNVEKWAVPEKSPFSLFWWGMSSTIRKKELKGTVLIISPFNYPVYLLLCPLASAIVAGNTIMLKPSELTPTMTSLLAELVSKYLDPDVVQLVNGSVPETTRVLELPFDHIRCNGHVAQIVMTAAAHHLTPVTLENPCFVDPNCDVKVSAKQIVWGRLVNGGQLCLCPDYVLVPEGFQDTFVEALTDAYIQGAAHPTDPYTSGLVTRIVNERHMVRLKELFGPILAVVPVKDLDEAIAFVNARDNPLAIYIFTQNTNVKKKVLDNTQSGSASVNEVIMHCQAYGMPFGGIGASGTGYMTGKYAFDTFTHLRNTVDNPYWTDSTVLSARYTPYKISRIRIL</sequence>
<keyword evidence="7" id="KW-1185">Reference proteome</keyword>
<gene>
    <name evidence="6" type="ORF">LAESUDRAFT_738506</name>
</gene>
<accession>A0A165CH84</accession>
<dbReference type="GO" id="GO:0005737">
    <property type="term" value="C:cytoplasm"/>
    <property type="evidence" value="ECO:0007669"/>
    <property type="project" value="TreeGrafter"/>
</dbReference>
<dbReference type="InterPro" id="IPR016161">
    <property type="entry name" value="Ald_DH/histidinol_DH"/>
</dbReference>
<dbReference type="InterPro" id="IPR015590">
    <property type="entry name" value="Aldehyde_DH_dom"/>
</dbReference>
<dbReference type="PANTHER" id="PTHR43570:SF16">
    <property type="entry name" value="ALDEHYDE DEHYDROGENASE TYPE III, ISOFORM Q"/>
    <property type="match status" value="1"/>
</dbReference>
<evidence type="ECO:0000256" key="2">
    <source>
        <dbReference type="ARBA" id="ARBA00023002"/>
    </source>
</evidence>
<proteinExistence type="inferred from homology"/>
<dbReference type="InterPro" id="IPR016163">
    <property type="entry name" value="Ald_DH_C"/>
</dbReference>
<dbReference type="RefSeq" id="XP_040760546.1">
    <property type="nucleotide sequence ID" value="XM_040910904.1"/>
</dbReference>
<organism evidence="6 7">
    <name type="scientific">Laetiporus sulphureus 93-53</name>
    <dbReference type="NCBI Taxonomy" id="1314785"/>
    <lineage>
        <taxon>Eukaryota</taxon>
        <taxon>Fungi</taxon>
        <taxon>Dikarya</taxon>
        <taxon>Basidiomycota</taxon>
        <taxon>Agaricomycotina</taxon>
        <taxon>Agaricomycetes</taxon>
        <taxon>Polyporales</taxon>
        <taxon>Laetiporus</taxon>
    </lineage>
</organism>
<dbReference type="InterPro" id="IPR016162">
    <property type="entry name" value="Ald_DH_N"/>
</dbReference>
<reference evidence="6 7" key="1">
    <citation type="journal article" date="2016" name="Mol. Biol. Evol.">
        <title>Comparative Genomics of Early-Diverging Mushroom-Forming Fungi Provides Insights into the Origins of Lignocellulose Decay Capabilities.</title>
        <authorList>
            <person name="Nagy L.G."/>
            <person name="Riley R."/>
            <person name="Tritt A."/>
            <person name="Adam C."/>
            <person name="Daum C."/>
            <person name="Floudas D."/>
            <person name="Sun H."/>
            <person name="Yadav J.S."/>
            <person name="Pangilinan J."/>
            <person name="Larsson K.H."/>
            <person name="Matsuura K."/>
            <person name="Barry K."/>
            <person name="Labutti K."/>
            <person name="Kuo R."/>
            <person name="Ohm R.A."/>
            <person name="Bhattacharya S.S."/>
            <person name="Shirouzu T."/>
            <person name="Yoshinaga Y."/>
            <person name="Martin F.M."/>
            <person name="Grigoriev I.V."/>
            <person name="Hibbett D.S."/>
        </authorList>
    </citation>
    <scope>NUCLEOTIDE SEQUENCE [LARGE SCALE GENOMIC DNA]</scope>
    <source>
        <strain evidence="6 7">93-53</strain>
    </source>
</reference>
<dbReference type="InParanoid" id="A0A165CH84"/>
<name>A0A165CH84_9APHY</name>
<feature type="domain" description="Aldehyde dehydrogenase" evidence="5">
    <location>
        <begin position="25"/>
        <end position="259"/>
    </location>
</feature>
<dbReference type="Gene3D" id="3.40.605.10">
    <property type="entry name" value="Aldehyde Dehydrogenase, Chain A, domain 1"/>
    <property type="match status" value="2"/>
</dbReference>
<dbReference type="GO" id="GO:0004029">
    <property type="term" value="F:aldehyde dehydrogenase (NAD+) activity"/>
    <property type="evidence" value="ECO:0007669"/>
    <property type="project" value="TreeGrafter"/>
</dbReference>
<dbReference type="Proteomes" id="UP000076871">
    <property type="component" value="Unassembled WGS sequence"/>
</dbReference>
<evidence type="ECO:0000256" key="4">
    <source>
        <dbReference type="PIRSR" id="PIRSR036492-1"/>
    </source>
</evidence>
<evidence type="ECO:0000256" key="1">
    <source>
        <dbReference type="ARBA" id="ARBA00009986"/>
    </source>
</evidence>
<dbReference type="STRING" id="1314785.A0A165CH84"/>
<dbReference type="PANTHER" id="PTHR43570">
    <property type="entry name" value="ALDEHYDE DEHYDROGENASE"/>
    <property type="match status" value="1"/>
</dbReference>
<dbReference type="PIRSF" id="PIRSF036492">
    <property type="entry name" value="ALDH"/>
    <property type="match status" value="1"/>
</dbReference>
<protein>
    <recommendedName>
        <fullName evidence="3">Aldehyde dehydrogenase</fullName>
    </recommendedName>
</protein>
<dbReference type="Gene3D" id="3.40.309.10">
    <property type="entry name" value="Aldehyde Dehydrogenase, Chain A, domain 2"/>
    <property type="match status" value="2"/>
</dbReference>
<evidence type="ECO:0000313" key="6">
    <source>
        <dbReference type="EMBL" id="KZT02806.1"/>
    </source>
</evidence>
<dbReference type="AlphaFoldDB" id="A0A165CH84"/>
<evidence type="ECO:0000313" key="7">
    <source>
        <dbReference type="Proteomes" id="UP000076871"/>
    </source>
</evidence>
<dbReference type="InterPro" id="IPR012394">
    <property type="entry name" value="Aldehyde_DH_NAD(P)"/>
</dbReference>
<feature type="active site" evidence="4">
    <location>
        <position position="205"/>
    </location>
</feature>
<keyword evidence="2 3" id="KW-0560">Oxidoreductase</keyword>